<reference evidence="2" key="2">
    <citation type="submission" date="2024-02" db="EMBL/GenBank/DDBJ databases">
        <title>Comparative genomics of Cryptococcus and Kwoniella reveals pathogenesis evolution and contrasting modes of karyotype evolution via chromosome fusion or intercentromeric recombination.</title>
        <authorList>
            <person name="Coelho M.A."/>
            <person name="David-Palma M."/>
            <person name="Shea T."/>
            <person name="Bowers K."/>
            <person name="McGinley-Smith S."/>
            <person name="Mohammad A.W."/>
            <person name="Gnirke A."/>
            <person name="Yurkov A.M."/>
            <person name="Nowrousian M."/>
            <person name="Sun S."/>
            <person name="Cuomo C.A."/>
            <person name="Heitman J."/>
        </authorList>
    </citation>
    <scope>NUCLEOTIDE SEQUENCE</scope>
    <source>
        <strain evidence="2">CBS 10737</strain>
    </source>
</reference>
<dbReference type="Proteomes" id="UP000094020">
    <property type="component" value="Chromosome 1"/>
</dbReference>
<evidence type="ECO:0008006" key="4">
    <source>
        <dbReference type="Google" id="ProtNLM"/>
    </source>
</evidence>
<organism evidence="2 3">
    <name type="scientific">Kwoniella pini CBS 10737</name>
    <dbReference type="NCBI Taxonomy" id="1296096"/>
    <lineage>
        <taxon>Eukaryota</taxon>
        <taxon>Fungi</taxon>
        <taxon>Dikarya</taxon>
        <taxon>Basidiomycota</taxon>
        <taxon>Agaricomycotina</taxon>
        <taxon>Tremellomycetes</taxon>
        <taxon>Tremellales</taxon>
        <taxon>Cryptococcaceae</taxon>
        <taxon>Kwoniella</taxon>
    </lineage>
</organism>
<dbReference type="GO" id="GO:0044715">
    <property type="term" value="F:8-oxo-dGDP phosphatase activity"/>
    <property type="evidence" value="ECO:0007669"/>
    <property type="project" value="TreeGrafter"/>
</dbReference>
<evidence type="ECO:0000313" key="2">
    <source>
        <dbReference type="EMBL" id="WWC67077.1"/>
    </source>
</evidence>
<keyword evidence="3" id="KW-1185">Reference proteome</keyword>
<dbReference type="SUPFAM" id="SSF55811">
    <property type="entry name" value="Nudix"/>
    <property type="match status" value="1"/>
</dbReference>
<protein>
    <recommendedName>
        <fullName evidence="4">Nudix hydrolase domain-containing protein</fullName>
    </recommendedName>
</protein>
<dbReference type="Gene3D" id="3.90.79.10">
    <property type="entry name" value="Nucleoside Triphosphate Pyrophosphohydrolase"/>
    <property type="match status" value="1"/>
</dbReference>
<evidence type="ECO:0000256" key="1">
    <source>
        <dbReference type="SAM" id="MobiDB-lite"/>
    </source>
</evidence>
<feature type="region of interest" description="Disordered" evidence="1">
    <location>
        <begin position="85"/>
        <end position="121"/>
    </location>
</feature>
<dbReference type="RefSeq" id="XP_070058408.1">
    <property type="nucleotide sequence ID" value="XM_070202307.1"/>
</dbReference>
<reference evidence="2" key="1">
    <citation type="submission" date="2013-07" db="EMBL/GenBank/DDBJ databases">
        <authorList>
            <consortium name="The Broad Institute Genome Sequencing Platform"/>
            <person name="Cuomo C."/>
            <person name="Litvintseva A."/>
            <person name="Chen Y."/>
            <person name="Heitman J."/>
            <person name="Sun S."/>
            <person name="Springer D."/>
            <person name="Dromer F."/>
            <person name="Young S.K."/>
            <person name="Zeng Q."/>
            <person name="Gargeya S."/>
            <person name="Fitzgerald M."/>
            <person name="Abouelleil A."/>
            <person name="Alvarado L."/>
            <person name="Berlin A.M."/>
            <person name="Chapman S.B."/>
            <person name="Dewar J."/>
            <person name="Goldberg J."/>
            <person name="Griggs A."/>
            <person name="Gujja S."/>
            <person name="Hansen M."/>
            <person name="Howarth C."/>
            <person name="Imamovic A."/>
            <person name="Larimer J."/>
            <person name="McCowan C."/>
            <person name="Murphy C."/>
            <person name="Pearson M."/>
            <person name="Priest M."/>
            <person name="Roberts A."/>
            <person name="Saif S."/>
            <person name="Shea T."/>
            <person name="Sykes S."/>
            <person name="Wortman J."/>
            <person name="Nusbaum C."/>
            <person name="Birren B."/>
        </authorList>
    </citation>
    <scope>NUCLEOTIDE SEQUENCE</scope>
    <source>
        <strain evidence="2">CBS 10737</strain>
    </source>
</reference>
<dbReference type="InterPro" id="IPR015797">
    <property type="entry name" value="NUDIX_hydrolase-like_dom_sf"/>
</dbReference>
<evidence type="ECO:0000313" key="3">
    <source>
        <dbReference type="Proteomes" id="UP000094020"/>
    </source>
</evidence>
<name>A0AAJ8KZ18_9TREE</name>
<dbReference type="EMBL" id="CP144519">
    <property type="protein sequence ID" value="WWC67077.1"/>
    <property type="molecule type" value="Genomic_DNA"/>
</dbReference>
<dbReference type="PANTHER" id="PTHR13622:SF8">
    <property type="entry name" value="THIAMIN PYROPHOSPHOKINASE 1"/>
    <property type="match status" value="1"/>
</dbReference>
<gene>
    <name evidence="2" type="ORF">I206_100984</name>
</gene>
<dbReference type="GeneID" id="30168711"/>
<accession>A0AAJ8KZ18</accession>
<sequence>MSSSEKTQSLLNIIRQADNFPNFSTGYPERHPINGKRLIPLYLSQKDFQNKIEPIGILPAIFINEIKNEKGLKILSIMKKLNEKEKSEKRKIKEEQKKSKNSNEDKSKQQNEITKGKEKEKEKRKEDYKITVLAIYFSDEVNAKGVEGRTEVMARLVDRWKNEKKFGYALKAWTGEKISIYASTRSLFWQKDKELKNKARKPFGNVAFEIERAAAPIFGFTTLGVDLIAYQDEGDKFGVWVRKLENDSQQSKGRYRTVNTVSGAIAAGKTPLDAVIVAAREEAGWAEELIKSNAKTAGLISLFQISKWGGLLPCCDYVYDLKLPSEDPQTPKKVGEDNAFQLLSISELFSALENNEFTPNSSAIIIDFLIRHGHITAENEPNYLEIIRRLHRRTGIAGPGH</sequence>
<proteinExistence type="predicted"/>
<dbReference type="KEGG" id="kpin:30168711"/>
<dbReference type="AlphaFoldDB" id="A0AAJ8KZ18"/>
<dbReference type="PANTHER" id="PTHR13622">
    <property type="entry name" value="THIAMIN PYROPHOSPHOKINASE"/>
    <property type="match status" value="1"/>
</dbReference>